<evidence type="ECO:0000313" key="2">
    <source>
        <dbReference type="Proteomes" id="UP001160148"/>
    </source>
</evidence>
<dbReference type="EMBL" id="CARXXK010001461">
    <property type="protein sequence ID" value="CAI6376253.1"/>
    <property type="molecule type" value="Genomic_DNA"/>
</dbReference>
<dbReference type="Proteomes" id="UP001160148">
    <property type="component" value="Unassembled WGS sequence"/>
</dbReference>
<dbReference type="AlphaFoldDB" id="A0AAV0Y629"/>
<proteinExistence type="predicted"/>
<gene>
    <name evidence="1" type="ORF">MEUPH1_LOCUS29645</name>
</gene>
<keyword evidence="2" id="KW-1185">Reference proteome</keyword>
<name>A0AAV0Y629_9HEMI</name>
<comment type="caution">
    <text evidence="1">The sequence shown here is derived from an EMBL/GenBank/DDBJ whole genome shotgun (WGS) entry which is preliminary data.</text>
</comment>
<reference evidence="1 2" key="1">
    <citation type="submission" date="2023-01" db="EMBL/GenBank/DDBJ databases">
        <authorList>
            <person name="Whitehead M."/>
        </authorList>
    </citation>
    <scope>NUCLEOTIDE SEQUENCE [LARGE SCALE GENOMIC DNA]</scope>
</reference>
<organism evidence="1 2">
    <name type="scientific">Macrosiphum euphorbiae</name>
    <name type="common">potato aphid</name>
    <dbReference type="NCBI Taxonomy" id="13131"/>
    <lineage>
        <taxon>Eukaryota</taxon>
        <taxon>Metazoa</taxon>
        <taxon>Ecdysozoa</taxon>
        <taxon>Arthropoda</taxon>
        <taxon>Hexapoda</taxon>
        <taxon>Insecta</taxon>
        <taxon>Pterygota</taxon>
        <taxon>Neoptera</taxon>
        <taxon>Paraneoptera</taxon>
        <taxon>Hemiptera</taxon>
        <taxon>Sternorrhyncha</taxon>
        <taxon>Aphidomorpha</taxon>
        <taxon>Aphidoidea</taxon>
        <taxon>Aphididae</taxon>
        <taxon>Macrosiphini</taxon>
        <taxon>Macrosiphum</taxon>
    </lineage>
</organism>
<evidence type="ECO:0000313" key="1">
    <source>
        <dbReference type="EMBL" id="CAI6376253.1"/>
    </source>
</evidence>
<protein>
    <submittedName>
        <fullName evidence="1">Uncharacterized protein</fullName>
    </submittedName>
</protein>
<accession>A0AAV0Y629</accession>
<sequence>MLAHEAVWKQYGFGKARNTPEFGKCNFGSKPTALAVLSQTQTTSLLNQTEQHITEIFGSTLDASVFGKCCQTTNVLPEFDVLIFGRILNTTQPSQNVTDWAEDGYNDILEPHMLAHEAVWKQYGFGKARNTPEFGKCNFGSKPTALAVLSQTQTTSLLNQTEQHITEIFGSTLDAPVFGKSCQTTNAHPIF</sequence>